<dbReference type="Gene3D" id="3.10.590.10">
    <property type="entry name" value="ph1033 like domains"/>
    <property type="match status" value="1"/>
</dbReference>
<dbReference type="CDD" id="cd21134">
    <property type="entry name" value="YTH"/>
    <property type="match status" value="1"/>
</dbReference>
<feature type="region of interest" description="Disordered" evidence="2">
    <location>
        <begin position="387"/>
        <end position="423"/>
    </location>
</feature>
<dbReference type="PANTHER" id="PTHR12357">
    <property type="entry name" value="YTH YT521-B HOMOLOGY DOMAIN-CONTAINING"/>
    <property type="match status" value="1"/>
</dbReference>
<feature type="domain" description="YTH" evidence="3">
    <location>
        <begin position="437"/>
        <end position="574"/>
    </location>
</feature>
<gene>
    <name evidence="4" type="ORF">M6B38_185785</name>
    <name evidence="5" type="ORF">M6B38_282040</name>
</gene>
<dbReference type="EMBL" id="JANAVB010005597">
    <property type="protein sequence ID" value="KAJ6846541.1"/>
    <property type="molecule type" value="Genomic_DNA"/>
</dbReference>
<feature type="compositionally biased region" description="Polar residues" evidence="2">
    <location>
        <begin position="401"/>
        <end position="416"/>
    </location>
</feature>
<reference evidence="5" key="2">
    <citation type="submission" date="2023-04" db="EMBL/GenBank/DDBJ databases">
        <authorList>
            <person name="Bruccoleri R.E."/>
            <person name="Oakeley E.J."/>
            <person name="Faust A.-M."/>
            <person name="Dessus-Babus S."/>
            <person name="Altorfer M."/>
            <person name="Burckhardt D."/>
            <person name="Oertli M."/>
            <person name="Naumann U."/>
            <person name="Petersen F."/>
            <person name="Wong J."/>
        </authorList>
    </citation>
    <scope>NUCLEOTIDE SEQUENCE</scope>
    <source>
        <strain evidence="5">GSM-AAB239-AS_SAM_17_03QT</strain>
        <tissue evidence="5">Leaf</tissue>
    </source>
</reference>
<dbReference type="GO" id="GO:1990247">
    <property type="term" value="F:N6-methyladenosine-containing RNA reader activity"/>
    <property type="evidence" value="ECO:0007669"/>
    <property type="project" value="UniProtKB-UniRule"/>
</dbReference>
<evidence type="ECO:0000256" key="1">
    <source>
        <dbReference type="RuleBase" id="RU369095"/>
    </source>
</evidence>
<keyword evidence="6" id="KW-1185">Reference proteome</keyword>
<protein>
    <recommendedName>
        <fullName evidence="1">YTH domain-containing family protein</fullName>
    </recommendedName>
</protein>
<proteinExistence type="inferred from homology"/>
<keyword evidence="1" id="KW-0694">RNA-binding</keyword>
<comment type="function">
    <text evidence="1">Specifically recognizes and binds N6-methyladenosine (m6A)-containing RNAs, and regulates mRNA stability. M6A is a modification present at internal sites of mRNAs and some non-coding RNAs and plays a role in mRNA stability and processing.</text>
</comment>
<dbReference type="EMBL" id="JANAVB010035824">
    <property type="protein sequence ID" value="KAJ6804334.1"/>
    <property type="molecule type" value="Genomic_DNA"/>
</dbReference>
<evidence type="ECO:0000313" key="5">
    <source>
        <dbReference type="EMBL" id="KAJ6846541.1"/>
    </source>
</evidence>
<dbReference type="InterPro" id="IPR045168">
    <property type="entry name" value="YTH_prot"/>
</dbReference>
<comment type="caution">
    <text evidence="5">The sequence shown here is derived from an EMBL/GenBank/DDBJ whole genome shotgun (WGS) entry which is preliminary data.</text>
</comment>
<dbReference type="GO" id="GO:0003729">
    <property type="term" value="F:mRNA binding"/>
    <property type="evidence" value="ECO:0007669"/>
    <property type="project" value="UniProtKB-UniRule"/>
</dbReference>
<dbReference type="GO" id="GO:0005737">
    <property type="term" value="C:cytoplasm"/>
    <property type="evidence" value="ECO:0007669"/>
    <property type="project" value="TreeGrafter"/>
</dbReference>
<accession>A0AAX6I0N5</accession>
<dbReference type="InterPro" id="IPR007275">
    <property type="entry name" value="YTH_domain"/>
</dbReference>
<dbReference type="PANTHER" id="PTHR12357:SF89">
    <property type="entry name" value="YTH DOMAIN-CONTAINING FAMILY PROTEIN"/>
    <property type="match status" value="1"/>
</dbReference>
<organism evidence="5 6">
    <name type="scientific">Iris pallida</name>
    <name type="common">Sweet iris</name>
    <dbReference type="NCBI Taxonomy" id="29817"/>
    <lineage>
        <taxon>Eukaryota</taxon>
        <taxon>Viridiplantae</taxon>
        <taxon>Streptophyta</taxon>
        <taxon>Embryophyta</taxon>
        <taxon>Tracheophyta</taxon>
        <taxon>Spermatophyta</taxon>
        <taxon>Magnoliopsida</taxon>
        <taxon>Liliopsida</taxon>
        <taxon>Asparagales</taxon>
        <taxon>Iridaceae</taxon>
        <taxon>Iridoideae</taxon>
        <taxon>Irideae</taxon>
        <taxon>Iris</taxon>
    </lineage>
</organism>
<feature type="compositionally biased region" description="Polar residues" evidence="2">
    <location>
        <begin position="20"/>
        <end position="36"/>
    </location>
</feature>
<dbReference type="Pfam" id="PF04146">
    <property type="entry name" value="YTH"/>
    <property type="match status" value="1"/>
</dbReference>
<evidence type="ECO:0000313" key="4">
    <source>
        <dbReference type="EMBL" id="KAJ6804334.1"/>
    </source>
</evidence>
<reference evidence="5" key="1">
    <citation type="journal article" date="2023" name="GigaByte">
        <title>Genome assembly of the bearded iris, Iris pallida Lam.</title>
        <authorList>
            <person name="Bruccoleri R.E."/>
            <person name="Oakeley E.J."/>
            <person name="Faust A.M.E."/>
            <person name="Altorfer M."/>
            <person name="Dessus-Babus S."/>
            <person name="Burckhardt D."/>
            <person name="Oertli M."/>
            <person name="Naumann U."/>
            <person name="Petersen F."/>
            <person name="Wong J."/>
        </authorList>
    </citation>
    <scope>NUCLEOTIDE SEQUENCE</scope>
    <source>
        <strain evidence="5">GSM-AAB239-AS_SAM_17_03QT</strain>
    </source>
</reference>
<dbReference type="Proteomes" id="UP001140949">
    <property type="component" value="Unassembled WGS sequence"/>
</dbReference>
<feature type="region of interest" description="Disordered" evidence="2">
    <location>
        <begin position="598"/>
        <end position="623"/>
    </location>
</feature>
<evidence type="ECO:0000259" key="3">
    <source>
        <dbReference type="PROSITE" id="PS50882"/>
    </source>
</evidence>
<sequence>MAASQQGQPTDHRIGGDSVDQLSMSSTDAKENSSIAENLKEQAPSAKDEISVPSNISQDANSEDLSRDTSCHLGSLDGGGDNVVVTEANVCAPQEQPIFFHGYENATNVWEDYQYMNAEGPGAGPTGVYNENPSLVFHTGYSYGPQFQPYGPYSPVTTPLPSASGDSQMYSQQFPFTGPYYHQQPPPLSMPYVNSPTPVSQADLTIPVEHQGAFPADNSNSNNMLFGPRPEYQIPYSPFGRGSFAGNSATPGFYDLQQGFDGFGYEGVWSDCLKSPDGAGSLNPLSSPAVSPQPIGAFGSFGQGMGLLSSGMASQQQTSMYGFGSSINSYGKGYFHGGMYQQGSNFGRPVPSLGTNGRSFIAIDKGRRRGKGTASLCSCNGVPDFLNEQNRGPRATRPKNTKTGQNSYADSKNENSIAGPDRELYNKPNFSTEHKDAKFFIIKSYSEDNVHKSIKYGVWASTANGNRKLDSAYREAKEKEDPCPVFLFFSVNASSQFSGVAEMIGPVDFEKSVSYWLHDKWNGQFPVKWHIIKDVPNNVFRHIILENNDNKPVTNSRDTQEVKLEQGLEMLSIFKKHESDMSILDDFDFYEGRQKAMQESKARQQQYGSSGPDPLVINNKAQNPGPISADVINQVSKKFDGVVRLDEGKKTAGLQMEKNMTTAAGASATAADTEDLEKLAISTAGQNK</sequence>
<feature type="region of interest" description="Disordered" evidence="2">
    <location>
        <begin position="1"/>
        <end position="71"/>
    </location>
</feature>
<dbReference type="PROSITE" id="PS50882">
    <property type="entry name" value="YTH"/>
    <property type="match status" value="1"/>
</dbReference>
<evidence type="ECO:0000313" key="6">
    <source>
        <dbReference type="Proteomes" id="UP001140949"/>
    </source>
</evidence>
<name>A0AAX6I0N5_IRIPA</name>
<dbReference type="GO" id="GO:0061157">
    <property type="term" value="P:mRNA destabilization"/>
    <property type="evidence" value="ECO:0007669"/>
    <property type="project" value="TreeGrafter"/>
</dbReference>
<comment type="similarity">
    <text evidence="1">Belongs to the YTHDF family.</text>
</comment>
<evidence type="ECO:0000256" key="2">
    <source>
        <dbReference type="SAM" id="MobiDB-lite"/>
    </source>
</evidence>
<dbReference type="AlphaFoldDB" id="A0AAX6I0N5"/>